<dbReference type="Pfam" id="PF00566">
    <property type="entry name" value="RabGAP-TBC"/>
    <property type="match status" value="1"/>
</dbReference>
<feature type="compositionally biased region" description="Low complexity" evidence="2">
    <location>
        <begin position="328"/>
        <end position="356"/>
    </location>
</feature>
<evidence type="ECO:0000259" key="3">
    <source>
        <dbReference type="PROSITE" id="PS50086"/>
    </source>
</evidence>
<dbReference type="RefSeq" id="XP_018271308.1">
    <property type="nucleotide sequence ID" value="XM_018416751.1"/>
</dbReference>
<dbReference type="PANTHER" id="PTHR20913:SF7">
    <property type="entry name" value="RE60063P"/>
    <property type="match status" value="1"/>
</dbReference>
<feature type="compositionally biased region" description="Low complexity" evidence="2">
    <location>
        <begin position="643"/>
        <end position="656"/>
    </location>
</feature>
<feature type="compositionally biased region" description="Low complexity" evidence="2">
    <location>
        <begin position="517"/>
        <end position="528"/>
    </location>
</feature>
<dbReference type="Gene3D" id="1.10.8.1310">
    <property type="match status" value="1"/>
</dbReference>
<name>A0A194S409_RHOGW</name>
<evidence type="ECO:0000256" key="2">
    <source>
        <dbReference type="SAM" id="MobiDB-lite"/>
    </source>
</evidence>
<dbReference type="AlphaFoldDB" id="A0A194S409"/>
<dbReference type="OMA" id="MSIDWAD"/>
<gene>
    <name evidence="4" type="ORF">RHOBADRAFT_53256</name>
</gene>
<accession>A0A194S409</accession>
<dbReference type="EMBL" id="KQ474078">
    <property type="protein sequence ID" value="KPV75259.1"/>
    <property type="molecule type" value="Genomic_DNA"/>
</dbReference>
<sequence length="753" mass="78424">MQAARTAAKPPTANLDANTACPEASSSSRSPPHERSLPTSPTRRERILHAVEHRDKALLRELSAEDDGFIDDELRRRVWPALLGCDVAKGKQRAIDDDEAQSAAAVLAALPERDDERQVRLDIARSLVNYPQDVRDEDRDGLRIKLERAILIVLRRHPALHYFQGYHDIVSILLLVLRDEALVAETAERLSLHRIRDNMGAGLEPTLGYLRLVDRIVEQADHELYRIVNQAASMPFFALSWVLTLLSHDLESVAVIARLFDFLLAHNPVMVCYLVVAILLVKKDDLVDVASSCEDDPAMIHSALSQLPHIVLRDHPATPSPTSPSPAPSTSTSRRSSPSPSPLPSSSSSPAPSRKPAVPPDADADAEPEDEDLLSGASFLGSSSTLNLDFARSPSVSGASALSDSEELDDELSFVGSSSGASVSDAGGESSTGRRRGRLSLSLSTSWASGALGDDEDDDDEDDAEALHDSMFSDPDIDGLAFDPFPPSSLPSVPSASSTSRTPPPPRSRSRTPSPPRLSRSGHVFLPSPTSPARPAPRTVLASDLVRSALALYDAHPLLLPPASGGGSSIRADEVLGPQSCVFTCAASDDGALSDAQAEDIVRRGEGIVLPDRPPPLPLAPDADADADEPDDAGGFELVDRPGSGSSRRAARRTSSSLGLNLGPHGWLVVGGVAIAGAAVALGVYNGGVGAVGVGLGRGGGAGGGGGGGGAGLGTAGVGLGAAGGRGGAQAVFGGARAQAQAAFVVEHGARLV</sequence>
<dbReference type="GeneID" id="28977199"/>
<feature type="compositionally biased region" description="Acidic residues" evidence="2">
    <location>
        <begin position="362"/>
        <end position="373"/>
    </location>
</feature>
<dbReference type="InterPro" id="IPR035969">
    <property type="entry name" value="Rab-GAP_TBC_sf"/>
</dbReference>
<keyword evidence="1" id="KW-0343">GTPase activation</keyword>
<feature type="compositionally biased region" description="Pro residues" evidence="2">
    <location>
        <begin position="318"/>
        <end position="327"/>
    </location>
</feature>
<dbReference type="PANTHER" id="PTHR20913">
    <property type="entry name" value="TBC1 DOMAIN FAMILY MEMBER 20/GTPASE"/>
    <property type="match status" value="1"/>
</dbReference>
<feature type="compositionally biased region" description="Basic and acidic residues" evidence="2">
    <location>
        <begin position="31"/>
        <end position="45"/>
    </location>
</feature>
<dbReference type="SUPFAM" id="SSF47923">
    <property type="entry name" value="Ypt/Rab-GAP domain of gyp1p"/>
    <property type="match status" value="2"/>
</dbReference>
<dbReference type="OrthoDB" id="10249988at2759"/>
<evidence type="ECO:0000256" key="1">
    <source>
        <dbReference type="ARBA" id="ARBA00022468"/>
    </source>
</evidence>
<dbReference type="Proteomes" id="UP000053890">
    <property type="component" value="Unassembled WGS sequence"/>
</dbReference>
<dbReference type="GO" id="GO:0006888">
    <property type="term" value="P:endoplasmic reticulum to Golgi vesicle-mediated transport"/>
    <property type="evidence" value="ECO:0007669"/>
    <property type="project" value="TreeGrafter"/>
</dbReference>
<dbReference type="Gene3D" id="1.10.472.80">
    <property type="entry name" value="Ypt/Rab-GAP domain of gyp1p, domain 3"/>
    <property type="match status" value="1"/>
</dbReference>
<dbReference type="PROSITE" id="PS50086">
    <property type="entry name" value="TBC_RABGAP"/>
    <property type="match status" value="1"/>
</dbReference>
<feature type="region of interest" description="Disordered" evidence="2">
    <location>
        <begin position="313"/>
        <end position="378"/>
    </location>
</feature>
<dbReference type="SMART" id="SM00164">
    <property type="entry name" value="TBC"/>
    <property type="match status" value="1"/>
</dbReference>
<feature type="compositionally biased region" description="Acidic residues" evidence="2">
    <location>
        <begin position="623"/>
        <end position="634"/>
    </location>
</feature>
<organism evidence="4 5">
    <name type="scientific">Rhodotorula graminis (strain WP1)</name>
    <dbReference type="NCBI Taxonomy" id="578459"/>
    <lineage>
        <taxon>Eukaryota</taxon>
        <taxon>Fungi</taxon>
        <taxon>Dikarya</taxon>
        <taxon>Basidiomycota</taxon>
        <taxon>Pucciniomycotina</taxon>
        <taxon>Microbotryomycetes</taxon>
        <taxon>Sporidiobolales</taxon>
        <taxon>Sporidiobolaceae</taxon>
        <taxon>Rhodotorula</taxon>
    </lineage>
</organism>
<dbReference type="InterPro" id="IPR045913">
    <property type="entry name" value="TBC20/Gyp8-like"/>
</dbReference>
<dbReference type="GO" id="GO:0005789">
    <property type="term" value="C:endoplasmic reticulum membrane"/>
    <property type="evidence" value="ECO:0007669"/>
    <property type="project" value="TreeGrafter"/>
</dbReference>
<feature type="compositionally biased region" description="Low complexity" evidence="2">
    <location>
        <begin position="490"/>
        <end position="501"/>
    </location>
</feature>
<evidence type="ECO:0000313" key="5">
    <source>
        <dbReference type="Proteomes" id="UP000053890"/>
    </source>
</evidence>
<keyword evidence="5" id="KW-1185">Reference proteome</keyword>
<feature type="region of interest" description="Disordered" evidence="2">
    <location>
        <begin position="608"/>
        <end position="656"/>
    </location>
</feature>
<dbReference type="STRING" id="578459.A0A194S409"/>
<feature type="compositionally biased region" description="Acidic residues" evidence="2">
    <location>
        <begin position="453"/>
        <end position="464"/>
    </location>
</feature>
<feature type="region of interest" description="Disordered" evidence="2">
    <location>
        <begin position="1"/>
        <end position="45"/>
    </location>
</feature>
<protein>
    <recommendedName>
        <fullName evidence="3">Rab-GAP TBC domain-containing protein</fullName>
    </recommendedName>
</protein>
<feature type="compositionally biased region" description="Low complexity" evidence="2">
    <location>
        <begin position="413"/>
        <end position="431"/>
    </location>
</feature>
<evidence type="ECO:0000313" key="4">
    <source>
        <dbReference type="EMBL" id="KPV75259.1"/>
    </source>
</evidence>
<feature type="region of interest" description="Disordered" evidence="2">
    <location>
        <begin position="390"/>
        <end position="537"/>
    </location>
</feature>
<proteinExistence type="predicted"/>
<feature type="domain" description="Rab-GAP TBC" evidence="3">
    <location>
        <begin position="69"/>
        <end position="267"/>
    </location>
</feature>
<dbReference type="GO" id="GO:0005096">
    <property type="term" value="F:GTPase activator activity"/>
    <property type="evidence" value="ECO:0007669"/>
    <property type="project" value="UniProtKB-KW"/>
</dbReference>
<dbReference type="InterPro" id="IPR000195">
    <property type="entry name" value="Rab-GAP-TBC_dom"/>
</dbReference>
<reference evidence="4 5" key="1">
    <citation type="journal article" date="2015" name="Front. Microbiol.">
        <title>Genome sequence of the plant growth promoting endophytic yeast Rhodotorula graminis WP1.</title>
        <authorList>
            <person name="Firrincieli A."/>
            <person name="Otillar R."/>
            <person name="Salamov A."/>
            <person name="Schmutz J."/>
            <person name="Khan Z."/>
            <person name="Redman R.S."/>
            <person name="Fleck N.D."/>
            <person name="Lindquist E."/>
            <person name="Grigoriev I.V."/>
            <person name="Doty S.L."/>
        </authorList>
    </citation>
    <scope>NUCLEOTIDE SEQUENCE [LARGE SCALE GENOMIC DNA]</scope>
    <source>
        <strain evidence="4 5">WP1</strain>
    </source>
</reference>